<dbReference type="EMBL" id="JALBCA010000126">
    <property type="protein sequence ID" value="KAI2382406.1"/>
    <property type="molecule type" value="Genomic_DNA"/>
</dbReference>
<accession>A0ACB8UP37</accession>
<name>A0ACB8UP37_9EURO</name>
<sequence>MANPPAQYSTTIIDSVESLLAFVDCLDSLPTLPPSIYIDLEGVNLGRHGSISIISVFLRPKNEIYLIDMFRLGDIAFSTPNIEGTTLRAILQSPAHPKVFFDVRNDSDALFSHYGISLDGVCDLQLMELATRKGSKDFVAGLSRCIERHSTASEATKVKWRSVKQAVIRLYDPKQGGQYEIFNERPMKPEIIEYCANDVALLPGLYDVYAPKLHMPGQEFWQDRVILETRERINLSQQPGYDGHAESKVRGPWSSDDSE</sequence>
<organism evidence="1">
    <name type="scientific">Ophidiomyces ophidiicola</name>
    <dbReference type="NCBI Taxonomy" id="1387563"/>
    <lineage>
        <taxon>Eukaryota</taxon>
        <taxon>Fungi</taxon>
        <taxon>Dikarya</taxon>
        <taxon>Ascomycota</taxon>
        <taxon>Pezizomycotina</taxon>
        <taxon>Eurotiomycetes</taxon>
        <taxon>Eurotiomycetidae</taxon>
        <taxon>Onygenales</taxon>
        <taxon>Onygenaceae</taxon>
        <taxon>Ophidiomyces</taxon>
    </lineage>
</organism>
<protein>
    <submittedName>
        <fullName evidence="1">Uncharacterized protein</fullName>
    </submittedName>
</protein>
<gene>
    <name evidence="1" type="ORF">LOY88_006061</name>
</gene>
<comment type="caution">
    <text evidence="1">The sequence shown here is derived from an EMBL/GenBank/DDBJ whole genome shotgun (WGS) entry which is preliminary data.</text>
</comment>
<evidence type="ECO:0000313" key="1">
    <source>
        <dbReference type="EMBL" id="KAI2382406.1"/>
    </source>
</evidence>
<proteinExistence type="predicted"/>
<reference evidence="1" key="1">
    <citation type="journal article" date="2022" name="bioRxiv">
        <title>Population genetic analysis of Ophidiomyces ophidiicola, the causative agent of snake fungal disease, indicates recent introductions to the USA.</title>
        <authorList>
            <person name="Ladner J.T."/>
            <person name="Palmer J.M."/>
            <person name="Ettinger C.L."/>
            <person name="Stajich J.E."/>
            <person name="Farrell T.M."/>
            <person name="Glorioso B.M."/>
            <person name="Lawson B."/>
            <person name="Price S.J."/>
            <person name="Stengle A.G."/>
            <person name="Grear D.A."/>
            <person name="Lorch J.M."/>
        </authorList>
    </citation>
    <scope>NUCLEOTIDE SEQUENCE</scope>
    <source>
        <strain evidence="1">NWHC 24266-5</strain>
    </source>
</reference>